<evidence type="ECO:0008006" key="4">
    <source>
        <dbReference type="Google" id="ProtNLM"/>
    </source>
</evidence>
<organism evidence="2 3">
    <name type="scientific">Pleurodeles waltl</name>
    <name type="common">Iberian ribbed newt</name>
    <dbReference type="NCBI Taxonomy" id="8319"/>
    <lineage>
        <taxon>Eukaryota</taxon>
        <taxon>Metazoa</taxon>
        <taxon>Chordata</taxon>
        <taxon>Craniata</taxon>
        <taxon>Vertebrata</taxon>
        <taxon>Euteleostomi</taxon>
        <taxon>Amphibia</taxon>
        <taxon>Batrachia</taxon>
        <taxon>Caudata</taxon>
        <taxon>Salamandroidea</taxon>
        <taxon>Salamandridae</taxon>
        <taxon>Pleurodelinae</taxon>
        <taxon>Pleurodeles</taxon>
    </lineage>
</organism>
<accession>A0AAV7MT64</accession>
<protein>
    <recommendedName>
        <fullName evidence="4">Secreted protein</fullName>
    </recommendedName>
</protein>
<keyword evidence="1" id="KW-0732">Signal</keyword>
<evidence type="ECO:0000313" key="3">
    <source>
        <dbReference type="Proteomes" id="UP001066276"/>
    </source>
</evidence>
<sequence>MSLTPLCALLLHPQLLFGGFPRRLGGRLGVLAGLLTYDPRSQQGLRPASCHPLLRQPWQSRQAQQGTAVRTACNCDCDPTRPLLPVQFLSASGPPLRPIKN</sequence>
<reference evidence="2" key="1">
    <citation type="journal article" date="2022" name="bioRxiv">
        <title>Sequencing and chromosome-scale assembly of the giantPleurodeles waltlgenome.</title>
        <authorList>
            <person name="Brown T."/>
            <person name="Elewa A."/>
            <person name="Iarovenko S."/>
            <person name="Subramanian E."/>
            <person name="Araus A.J."/>
            <person name="Petzold A."/>
            <person name="Susuki M."/>
            <person name="Suzuki K.-i.T."/>
            <person name="Hayashi T."/>
            <person name="Toyoda A."/>
            <person name="Oliveira C."/>
            <person name="Osipova E."/>
            <person name="Leigh N.D."/>
            <person name="Simon A."/>
            <person name="Yun M.H."/>
        </authorList>
    </citation>
    <scope>NUCLEOTIDE SEQUENCE</scope>
    <source>
        <strain evidence="2">20211129_DDA</strain>
        <tissue evidence="2">Liver</tissue>
    </source>
</reference>
<keyword evidence="3" id="KW-1185">Reference proteome</keyword>
<evidence type="ECO:0000313" key="2">
    <source>
        <dbReference type="EMBL" id="KAJ1106364.1"/>
    </source>
</evidence>
<feature type="chain" id="PRO_5043586027" description="Secreted protein" evidence="1">
    <location>
        <begin position="19"/>
        <end position="101"/>
    </location>
</feature>
<name>A0AAV7MT64_PLEWA</name>
<proteinExistence type="predicted"/>
<feature type="signal peptide" evidence="1">
    <location>
        <begin position="1"/>
        <end position="18"/>
    </location>
</feature>
<evidence type="ECO:0000256" key="1">
    <source>
        <dbReference type="SAM" id="SignalP"/>
    </source>
</evidence>
<dbReference type="EMBL" id="JANPWB010000013">
    <property type="protein sequence ID" value="KAJ1106364.1"/>
    <property type="molecule type" value="Genomic_DNA"/>
</dbReference>
<gene>
    <name evidence="2" type="ORF">NDU88_003765</name>
</gene>
<dbReference type="AlphaFoldDB" id="A0AAV7MT64"/>
<comment type="caution">
    <text evidence="2">The sequence shown here is derived from an EMBL/GenBank/DDBJ whole genome shotgun (WGS) entry which is preliminary data.</text>
</comment>
<dbReference type="Proteomes" id="UP001066276">
    <property type="component" value="Chromosome 9"/>
</dbReference>